<evidence type="ECO:0000313" key="3">
    <source>
        <dbReference type="MGI" id="MGI:1922306"/>
    </source>
</evidence>
<dbReference type="AGR" id="MGI:1922306"/>
<dbReference type="AlphaFoldDB" id="Q9CUK5"/>
<feature type="compositionally biased region" description="Basic and acidic residues" evidence="1">
    <location>
        <begin position="73"/>
        <end position="85"/>
    </location>
</feature>
<reference evidence="2" key="2">
    <citation type="journal article" date="2000" name="Genome Res.">
        <title>Normalization and subtraction of cap-trapper-selected cDNAs to prepare full-length cDNA libraries for rapid discovery of new genes.</title>
        <authorList>
            <person name="Carninci P."/>
            <person name="Shibata Y."/>
            <person name="Hayatsu N."/>
            <person name="Sugahara Y."/>
            <person name="Shibata K."/>
            <person name="Itoh M."/>
            <person name="Konno H."/>
            <person name="Okazaki Y."/>
            <person name="Muramatsu M."/>
            <person name="Hayashizaki Y."/>
        </authorList>
    </citation>
    <scope>NUCLEOTIDE SEQUENCE</scope>
    <source>
        <strain evidence="2">C57BL/6J</strain>
        <tissue evidence="2">Testis</tissue>
    </source>
</reference>
<dbReference type="EMBL" id="AK015708">
    <property type="protein sequence ID" value="BAB29941.1"/>
    <property type="molecule type" value="mRNA"/>
</dbReference>
<reference evidence="2" key="6">
    <citation type="journal article" date="2002" name="Nature">
        <title>Analysis of the mouse transcriptome based on functional annotation of 60,770 full-length cDNAs.</title>
        <authorList>
            <consortium name="The FANTOM Consortium and the RIKEN Genome Exploration Research Group Phase I and II Team"/>
        </authorList>
    </citation>
    <scope>NUCLEOTIDE SEQUENCE</scope>
    <source>
        <strain evidence="2">C57BL/6J</strain>
        <tissue evidence="2">Testis</tissue>
    </source>
</reference>
<reference evidence="2" key="8">
    <citation type="journal article" date="2005" name="Science">
        <title>Antisense Transcription in the Mammalian Transcriptome.</title>
        <authorList>
            <consortium name="RIKEN Genome Exploration Research Group and Genome Science Group (Genome Network Project Core Group) and the FANTOM Consortium"/>
        </authorList>
    </citation>
    <scope>NUCLEOTIDE SEQUENCE</scope>
    <source>
        <strain evidence="2">C57BL/6J</strain>
        <tissue evidence="2">Testis</tissue>
    </source>
</reference>
<gene>
    <name evidence="3" type="primary">4930505N22Rik</name>
</gene>
<reference evidence="2" key="5">
    <citation type="journal article" date="2001" name="Nature">
        <title>Functional annotation of a full-length mouse cDNA collection.</title>
        <authorList>
            <consortium name="The RIKEN Genome Exploration Research Group Phase II Team and the FANTOM Consortium"/>
        </authorList>
    </citation>
    <scope>NUCLEOTIDE SEQUENCE</scope>
    <source>
        <strain evidence="2">C57BL/6J</strain>
        <tissue evidence="2">Testis</tissue>
    </source>
</reference>
<proteinExistence type="evidence at transcript level"/>
<evidence type="ECO:0000256" key="1">
    <source>
        <dbReference type="SAM" id="MobiDB-lite"/>
    </source>
</evidence>
<reference evidence="2" key="3">
    <citation type="journal article" date="2000" name="Genome Res.">
        <title>RIKEN integrated sequence analysis (RISA) system--384-format sequencing pipeline with 384 multicapillary sequencer.</title>
        <authorList>
            <person name="Shibata K."/>
            <person name="Itoh M."/>
            <person name="Aizawa K."/>
            <person name="Nagaoka S."/>
            <person name="Sasaki N."/>
            <person name="Carninci P."/>
            <person name="Konno H."/>
            <person name="Akiyama J."/>
            <person name="Nishi K."/>
            <person name="Kitsunai T."/>
            <person name="Tashiro H."/>
            <person name="Itoh M."/>
            <person name="Sumi N."/>
            <person name="Ishii Y."/>
            <person name="Nakamura S."/>
            <person name="Hazama M."/>
            <person name="Nishine T."/>
            <person name="Harada A."/>
            <person name="Yamamoto R."/>
            <person name="Matsumoto H."/>
            <person name="Sakaguchi S."/>
            <person name="Ikegami T."/>
            <person name="Kashiwagi K."/>
            <person name="Fujiwake S."/>
            <person name="Inoue K."/>
            <person name="Togawa Y."/>
            <person name="Izawa M."/>
            <person name="Ohara E."/>
            <person name="Watahiki M."/>
            <person name="Yoneda Y."/>
            <person name="Ishikawa T."/>
            <person name="Ozawa K."/>
            <person name="Tanaka T."/>
            <person name="Matsuura S."/>
            <person name="Kawai J."/>
            <person name="Okazaki Y."/>
            <person name="Muramatsu M."/>
            <person name="Inoue Y."/>
            <person name="Kira A."/>
            <person name="Hayashizaki Y."/>
        </authorList>
    </citation>
    <scope>NUCLEOTIDE SEQUENCE</scope>
    <source>
        <strain evidence="2">C57BL/6J</strain>
        <tissue evidence="2">Testis</tissue>
    </source>
</reference>
<sequence>APRCPRGPSGTSERPDPAGSGRSKAARRTLRSQARPSHSKRPQQPQPSPCSVTRVAAAHSGPAPRAASASRPSRADPQRSARFEDPAGPAPLTEPPASLAP</sequence>
<feature type="non-terminal residue" evidence="2">
    <location>
        <position position="1"/>
    </location>
</feature>
<reference evidence="2" key="7">
    <citation type="journal article" date="2005" name="Science">
        <title>The Transcriptional Landscape of the Mammalian Genome.</title>
        <authorList>
            <consortium name="The FANTOM Consortium"/>
            <consortium name="Riken Genome Exploration Research Group and Genome Science Group (Genome Network Project Core Group)"/>
        </authorList>
    </citation>
    <scope>NUCLEOTIDE SEQUENCE</scope>
    <source>
        <strain evidence="2">C57BL/6J</strain>
        <tissue evidence="2">Testis</tissue>
    </source>
</reference>
<reference evidence="2" key="1">
    <citation type="journal article" date="1999" name="Methods Enzymol.">
        <title>High-efficiency full-length cDNA cloning.</title>
        <authorList>
            <person name="Carninci P."/>
            <person name="Hayashizaki Y."/>
        </authorList>
    </citation>
    <scope>NUCLEOTIDE SEQUENCE</scope>
    <source>
        <strain evidence="2">C57BL/6J</strain>
        <tissue evidence="2">Testis</tissue>
    </source>
</reference>
<feature type="region of interest" description="Disordered" evidence="1">
    <location>
        <begin position="1"/>
        <end position="101"/>
    </location>
</feature>
<reference evidence="2" key="4">
    <citation type="submission" date="2000-07" db="EMBL/GenBank/DDBJ databases">
        <authorList>
            <person name="Adachi J."/>
            <person name="Aizawa K."/>
            <person name="Akahira S."/>
            <person name="Akimura T."/>
            <person name="Arai A."/>
            <person name="Aono H."/>
            <person name="Arakawa T."/>
            <person name="Bono H."/>
            <person name="Carninci P."/>
            <person name="Fukuda S."/>
            <person name="Fukunishi Y."/>
            <person name="Furuno M."/>
            <person name="Hanagaki T."/>
            <person name="Hara A."/>
            <person name="Hayatsu N."/>
            <person name="Hiramoto K."/>
            <person name="Hiraoka T."/>
            <person name="Hori F."/>
            <person name="Imotani K."/>
            <person name="Ishii Y."/>
            <person name="Itoh M."/>
            <person name="Izawa M."/>
            <person name="Kasukawa T."/>
            <person name="Kato H."/>
            <person name="Kawai J."/>
            <person name="Kojima Y."/>
            <person name="Konno H."/>
            <person name="Kouda M."/>
            <person name="Koya S."/>
            <person name="Kurihara C."/>
            <person name="Matsuyama T."/>
            <person name="Miyazaki A."/>
            <person name="Nishi K."/>
            <person name="Nomura K."/>
            <person name="Numazaki R."/>
            <person name="Ohno M."/>
            <person name="Okazaki Y."/>
            <person name="Okido T."/>
            <person name="Owa C."/>
            <person name="Saito H."/>
            <person name="Saito R."/>
            <person name="Sakai C."/>
            <person name="Sakai K."/>
            <person name="Sano H."/>
            <person name="Sasaki D."/>
            <person name="Shibata K."/>
            <person name="Shibata Y."/>
            <person name="Shinagawa A."/>
            <person name="Shiraki T."/>
            <person name="Sogabe Y."/>
            <person name="Suzuki H."/>
            <person name="Tagami M."/>
            <person name="Tagawa A."/>
            <person name="Takahashi F."/>
            <person name="Tanaka T."/>
            <person name="Tejima Y."/>
            <person name="Toya T."/>
            <person name="Yamamura T."/>
            <person name="Yasunishi A."/>
            <person name="Yoshida K."/>
            <person name="Yoshino M."/>
            <person name="Muramatsu M."/>
            <person name="Hayashizaki Y."/>
        </authorList>
    </citation>
    <scope>NUCLEOTIDE SEQUENCE</scope>
    <source>
        <strain evidence="2">C57BL/6J</strain>
        <tissue evidence="2">Testis</tissue>
    </source>
</reference>
<evidence type="ECO:0000313" key="2">
    <source>
        <dbReference type="EMBL" id="BAB29941.1"/>
    </source>
</evidence>
<name>Q9CUK5_MOUSE</name>
<protein>
    <submittedName>
        <fullName evidence="2">Uncharacterized protein</fullName>
    </submittedName>
</protein>
<accession>Q9CUK5</accession>
<feature type="compositionally biased region" description="Low complexity" evidence="1">
    <location>
        <begin position="56"/>
        <end position="72"/>
    </location>
</feature>
<dbReference type="MGI" id="MGI:1922306">
    <property type="gene designation" value="4930505N22Rik"/>
</dbReference>
<organism evidence="2">
    <name type="scientific">Mus musculus</name>
    <name type="common">Mouse</name>
    <dbReference type="NCBI Taxonomy" id="10090"/>
    <lineage>
        <taxon>Eukaryota</taxon>
        <taxon>Metazoa</taxon>
        <taxon>Chordata</taxon>
        <taxon>Craniata</taxon>
        <taxon>Vertebrata</taxon>
        <taxon>Euteleostomi</taxon>
        <taxon>Mammalia</taxon>
        <taxon>Eutheria</taxon>
        <taxon>Euarchontoglires</taxon>
        <taxon>Glires</taxon>
        <taxon>Rodentia</taxon>
        <taxon>Myomorpha</taxon>
        <taxon>Muroidea</taxon>
        <taxon>Muridae</taxon>
        <taxon>Murinae</taxon>
        <taxon>Mus</taxon>
        <taxon>Mus</taxon>
    </lineage>
</organism>